<evidence type="ECO:0000256" key="1">
    <source>
        <dbReference type="SAM" id="MobiDB-lite"/>
    </source>
</evidence>
<feature type="region of interest" description="Disordered" evidence="1">
    <location>
        <begin position="473"/>
        <end position="500"/>
    </location>
</feature>
<dbReference type="KEGG" id="doe:DENOEST_0555"/>
<dbReference type="AlphaFoldDB" id="A0A6S6XSN2"/>
<reference evidence="3 4" key="1">
    <citation type="submission" date="2020-03" db="EMBL/GenBank/DDBJ databases">
        <authorList>
            <consortium name="Genoscope - CEA"/>
            <person name="William W."/>
        </authorList>
    </citation>
    <scope>NUCLEOTIDE SEQUENCE [LARGE SCALE GENOMIC DNA]</scope>
    <source>
        <strain evidence="4">DSM 16959</strain>
    </source>
</reference>
<gene>
    <name evidence="3" type="ORF">DENOEST_0555</name>
</gene>
<keyword evidence="4" id="KW-1185">Reference proteome</keyword>
<evidence type="ECO:0008006" key="5">
    <source>
        <dbReference type="Google" id="ProtNLM"/>
    </source>
</evidence>
<feature type="signal peptide" evidence="2">
    <location>
        <begin position="1"/>
        <end position="24"/>
    </location>
</feature>
<evidence type="ECO:0000313" key="4">
    <source>
        <dbReference type="Proteomes" id="UP000515733"/>
    </source>
</evidence>
<organism evidence="3 4">
    <name type="scientific">Denitratisoma oestradiolicum</name>
    <dbReference type="NCBI Taxonomy" id="311182"/>
    <lineage>
        <taxon>Bacteria</taxon>
        <taxon>Pseudomonadati</taxon>
        <taxon>Pseudomonadota</taxon>
        <taxon>Betaproteobacteria</taxon>
        <taxon>Nitrosomonadales</taxon>
        <taxon>Sterolibacteriaceae</taxon>
        <taxon>Denitratisoma</taxon>
    </lineage>
</organism>
<protein>
    <recommendedName>
        <fullName evidence="5">Doubled CXXCH motif domain-containing protein</fullName>
    </recommendedName>
</protein>
<name>A0A6S6XSN2_9PROT</name>
<evidence type="ECO:0000313" key="3">
    <source>
        <dbReference type="EMBL" id="CAB1367720.1"/>
    </source>
</evidence>
<evidence type="ECO:0000256" key="2">
    <source>
        <dbReference type="SAM" id="SignalP"/>
    </source>
</evidence>
<dbReference type="Gene3D" id="3.90.10.10">
    <property type="entry name" value="Cytochrome C3"/>
    <property type="match status" value="1"/>
</dbReference>
<feature type="region of interest" description="Disordered" evidence="1">
    <location>
        <begin position="836"/>
        <end position="863"/>
    </location>
</feature>
<dbReference type="Proteomes" id="UP000515733">
    <property type="component" value="Chromosome"/>
</dbReference>
<keyword evidence="2" id="KW-0732">Signal</keyword>
<dbReference type="SUPFAM" id="SSF48695">
    <property type="entry name" value="Multiheme cytochromes"/>
    <property type="match status" value="4"/>
</dbReference>
<accession>A0A6S6XSN2</accession>
<dbReference type="EMBL" id="LR778301">
    <property type="protein sequence ID" value="CAB1367720.1"/>
    <property type="molecule type" value="Genomic_DNA"/>
</dbReference>
<feature type="region of interest" description="Disordered" evidence="1">
    <location>
        <begin position="399"/>
        <end position="422"/>
    </location>
</feature>
<sequence>MNKGRWLVAALAGLVLIISTSAWSARTSNVRQTKHNLSSSGSNAVKASSQTQVCVFCHTPHAATPNATPLWNRKLSTASYSVYTSSSLDAEAIAGAQLSAPGGSSKLCLSCHDGTLAIGQVNVLNGAGSDTTQGTQSISMTGTGTGGVMPDSAKTTGFTRYLGNDLTNDHPISVTYNKTLTDRDGELRAATQNAIDGTWEIVDGSTRLLGKRNFGSQGGAGQAKKPLMPLETADSQIQCATCHDPHTYETDATKGNQKFLRLNRFQEAAPSGTYSQTNDIICLSCHDKNQGNSSWAFSAHAHPDVANETYVSAAATTREFPSALPVWKAACLNCHDTHTVQGARRLLREGTDSVASPKTGGSPALEETCYQCHSSASTTITALTNVPAIKEDFALGKSMPITSTNQPGASEKHDIGSKSVDSGGVDCSTTTNKCGADFVEERGKLGVANLNNRHAECTDCHNPHRVIRAQNGLPGALSSTNTKDTVSGRNTGWGTHPHTDATGYTHTNVISGVLRGAWGVEPTYPDASFHSKPSGYTVKRGDPGSNTNTAASASYVTREYQICFKCHSDYGYSDNNTHPTGDRPTLGSFTGGTASGTNNLTQYTNQAKEFQAPAGHKGQVSAGTAAGAAVDTNNHRSWHPVMDSTGRTTAIRNANANNWNAPWNNAVGTQTMYCSDCHGSGIASGTYSVIPASGKPWGPHGSANDFLLKGVWNNATGSGQETTGLCFKCHSYSLYATRGGGSSGFGGSKDSNLHSYHADKLGKMRCNWCHVAVPHGWKNKALLVNLNDVGAEGGLASGTQVRNGTTAAYNRQPYYMNAINKIKTFATSGNWADSNCGSKGAPGNNTTGRSWMRDSNENCTNPP</sequence>
<proteinExistence type="predicted"/>
<dbReference type="RefSeq" id="WP_145770633.1">
    <property type="nucleotide sequence ID" value="NZ_LR778301.1"/>
</dbReference>
<feature type="compositionally biased region" description="Polar residues" evidence="1">
    <location>
        <begin position="836"/>
        <end position="849"/>
    </location>
</feature>
<feature type="chain" id="PRO_5043490148" description="Doubled CXXCH motif domain-containing protein" evidence="2">
    <location>
        <begin position="25"/>
        <end position="863"/>
    </location>
</feature>
<feature type="compositionally biased region" description="Polar residues" evidence="1">
    <location>
        <begin position="477"/>
        <end position="493"/>
    </location>
</feature>
<dbReference type="InterPro" id="IPR036280">
    <property type="entry name" value="Multihaem_cyt_sf"/>
</dbReference>
<dbReference type="OrthoDB" id="5428211at2"/>